<comment type="caution">
    <text evidence="4">The sequence shown here is derived from an EMBL/GenBank/DDBJ whole genome shotgun (WGS) entry which is preliminary data.</text>
</comment>
<accession>A0ABS4TXX4</accession>
<protein>
    <submittedName>
        <fullName evidence="4">Polar amino acid transport system substrate-binding protein</fullName>
    </submittedName>
</protein>
<evidence type="ECO:0000256" key="1">
    <source>
        <dbReference type="ARBA" id="ARBA00022729"/>
    </source>
</evidence>
<dbReference type="Gene3D" id="3.40.190.10">
    <property type="entry name" value="Periplasmic binding protein-like II"/>
    <property type="match status" value="2"/>
</dbReference>
<dbReference type="PANTHER" id="PTHR35936:SF17">
    <property type="entry name" value="ARGININE-BINDING EXTRACELLULAR PROTEIN ARTP"/>
    <property type="match status" value="1"/>
</dbReference>
<dbReference type="Proteomes" id="UP001519332">
    <property type="component" value="Unassembled WGS sequence"/>
</dbReference>
<evidence type="ECO:0000256" key="2">
    <source>
        <dbReference type="SAM" id="SignalP"/>
    </source>
</evidence>
<name>A0ABS4TXX4_9PSEU</name>
<proteinExistence type="predicted"/>
<dbReference type="RefSeq" id="WP_209646087.1">
    <property type="nucleotide sequence ID" value="NZ_JAGINW010000001.1"/>
</dbReference>
<dbReference type="CDD" id="cd13530">
    <property type="entry name" value="PBP2_peptides_like"/>
    <property type="match status" value="1"/>
</dbReference>
<keyword evidence="5" id="KW-1185">Reference proteome</keyword>
<dbReference type="EMBL" id="JAGINW010000001">
    <property type="protein sequence ID" value="MBP2329252.1"/>
    <property type="molecule type" value="Genomic_DNA"/>
</dbReference>
<reference evidence="4 5" key="1">
    <citation type="submission" date="2021-03" db="EMBL/GenBank/DDBJ databases">
        <title>Sequencing the genomes of 1000 actinobacteria strains.</title>
        <authorList>
            <person name="Klenk H.-P."/>
        </authorList>
    </citation>
    <scope>NUCLEOTIDE SEQUENCE [LARGE SCALE GENOMIC DNA]</scope>
    <source>
        <strain evidence="4 5">DSM 46670</strain>
    </source>
</reference>
<feature type="signal peptide" evidence="2">
    <location>
        <begin position="1"/>
        <end position="35"/>
    </location>
</feature>
<dbReference type="PANTHER" id="PTHR35936">
    <property type="entry name" value="MEMBRANE-BOUND LYTIC MUREIN TRANSGLYCOSYLASE F"/>
    <property type="match status" value="1"/>
</dbReference>
<dbReference type="SUPFAM" id="SSF53850">
    <property type="entry name" value="Periplasmic binding protein-like II"/>
    <property type="match status" value="1"/>
</dbReference>
<feature type="domain" description="Solute-binding protein family 3/N-terminal" evidence="3">
    <location>
        <begin position="49"/>
        <end position="273"/>
    </location>
</feature>
<feature type="chain" id="PRO_5045284777" evidence="2">
    <location>
        <begin position="36"/>
        <end position="277"/>
    </location>
</feature>
<gene>
    <name evidence="4" type="ORF">JOF56_009637</name>
</gene>
<dbReference type="InterPro" id="IPR001638">
    <property type="entry name" value="Solute-binding_3/MltF_N"/>
</dbReference>
<sequence>MHIISTLCGRRGSAVAAIATVALSLAACTSGPANGDTTADGIGLVKSGKLTVCTKLPYKPFEFQDNGKVVGFDVDLMDLFAKDLKVERETVDIDFQQIWSGAAFAARKCDLGASGITITQARQKTVAFSDPYFDSTQALIVPSGSAATDLAALKGKKVGVITDTTGQEYAKKYAGEKGYTVVVFEDHALMMNAVKAGNVDAVIDDNGVARDFTRSNPDTKVVTEFDTGEQYGVAAKKDDPNATKLLGRLNAVIGKAKSDGTYGRIYEKWMAAKWTSK</sequence>
<organism evidence="4 5">
    <name type="scientific">Kibdelosporangium banguiense</name>
    <dbReference type="NCBI Taxonomy" id="1365924"/>
    <lineage>
        <taxon>Bacteria</taxon>
        <taxon>Bacillati</taxon>
        <taxon>Actinomycetota</taxon>
        <taxon>Actinomycetes</taxon>
        <taxon>Pseudonocardiales</taxon>
        <taxon>Pseudonocardiaceae</taxon>
        <taxon>Kibdelosporangium</taxon>
    </lineage>
</organism>
<evidence type="ECO:0000313" key="4">
    <source>
        <dbReference type="EMBL" id="MBP2329252.1"/>
    </source>
</evidence>
<keyword evidence="1 2" id="KW-0732">Signal</keyword>
<evidence type="ECO:0000259" key="3">
    <source>
        <dbReference type="SMART" id="SM00062"/>
    </source>
</evidence>
<evidence type="ECO:0000313" key="5">
    <source>
        <dbReference type="Proteomes" id="UP001519332"/>
    </source>
</evidence>
<dbReference type="Pfam" id="PF00497">
    <property type="entry name" value="SBP_bac_3"/>
    <property type="match status" value="1"/>
</dbReference>
<dbReference type="SMART" id="SM00062">
    <property type="entry name" value="PBPb"/>
    <property type="match status" value="1"/>
</dbReference>